<dbReference type="InterPro" id="IPR003607">
    <property type="entry name" value="HD/PDEase_dom"/>
</dbReference>
<proteinExistence type="predicted"/>
<dbReference type="GO" id="GO:0016301">
    <property type="term" value="F:kinase activity"/>
    <property type="evidence" value="ECO:0007669"/>
    <property type="project" value="UniProtKB-KW"/>
</dbReference>
<dbReference type="AlphaFoldDB" id="A0A0W8E153"/>
<dbReference type="EC" id="2.7.6.5" evidence="2"/>
<dbReference type="InterPro" id="IPR052194">
    <property type="entry name" value="MESH1"/>
</dbReference>
<organism evidence="2">
    <name type="scientific">hydrocarbon metagenome</name>
    <dbReference type="NCBI Taxonomy" id="938273"/>
    <lineage>
        <taxon>unclassified sequences</taxon>
        <taxon>metagenomes</taxon>
        <taxon>ecological metagenomes</taxon>
    </lineage>
</organism>
<dbReference type="Pfam" id="PF13328">
    <property type="entry name" value="HD_4"/>
    <property type="match status" value="1"/>
</dbReference>
<dbReference type="PANTHER" id="PTHR46246">
    <property type="entry name" value="GUANOSINE-3',5'-BIS(DIPHOSPHATE) 3'-PYROPHOSPHOHYDROLASE MESH1"/>
    <property type="match status" value="1"/>
</dbReference>
<gene>
    <name evidence="2" type="ORF">ASZ90_020237</name>
</gene>
<dbReference type="EMBL" id="LNQE01001920">
    <property type="protein sequence ID" value="KUG02415.1"/>
    <property type="molecule type" value="Genomic_DNA"/>
</dbReference>
<sequence length="185" mass="21400">MTRVFRIERACELASQAHAGQVRKGTNIPYITHPMAVGIILAEAGATTDAVIAGIIHDVVEDSHITLEEVEMLFGNRVRTLVEACSELDKSLPWEERKNHTLQSLQDVDRDIWLTTLADKLNNIRTMLRDHAICGEEIWSRFNRGRQEQEWYYRGLVTALRQNRKYLPCMFNEFEKLVDILFKQS</sequence>
<keyword evidence="2" id="KW-0808">Transferase</keyword>
<name>A0A0W8E153_9ZZZZ</name>
<evidence type="ECO:0000259" key="1">
    <source>
        <dbReference type="SMART" id="SM00471"/>
    </source>
</evidence>
<feature type="domain" description="HD/PDEase" evidence="1">
    <location>
        <begin position="26"/>
        <end position="133"/>
    </location>
</feature>
<dbReference type="GO" id="GO:0008893">
    <property type="term" value="F:guanosine-3',5'-bis(diphosphate) 3'-diphosphatase activity"/>
    <property type="evidence" value="ECO:0007669"/>
    <property type="project" value="TreeGrafter"/>
</dbReference>
<dbReference type="GO" id="GO:0008728">
    <property type="term" value="F:GTP diphosphokinase activity"/>
    <property type="evidence" value="ECO:0007669"/>
    <property type="project" value="UniProtKB-EC"/>
</dbReference>
<protein>
    <submittedName>
        <fullName evidence="2">Gtp pyrophosphokinase, (P)ppgpp synthetase i</fullName>
        <ecNumber evidence="2">2.7.6.5</ecNumber>
    </submittedName>
</protein>
<accession>A0A0W8E153</accession>
<comment type="caution">
    <text evidence="2">The sequence shown here is derived from an EMBL/GenBank/DDBJ whole genome shotgun (WGS) entry which is preliminary data.</text>
</comment>
<evidence type="ECO:0000313" key="2">
    <source>
        <dbReference type="EMBL" id="KUG02415.1"/>
    </source>
</evidence>
<dbReference type="SUPFAM" id="SSF109604">
    <property type="entry name" value="HD-domain/PDEase-like"/>
    <property type="match status" value="1"/>
</dbReference>
<dbReference type="Gene3D" id="1.10.3210.10">
    <property type="entry name" value="Hypothetical protein af1432"/>
    <property type="match status" value="1"/>
</dbReference>
<dbReference type="SMART" id="SM00471">
    <property type="entry name" value="HDc"/>
    <property type="match status" value="1"/>
</dbReference>
<dbReference type="PANTHER" id="PTHR46246:SF1">
    <property type="entry name" value="GUANOSINE-3',5'-BIS(DIPHOSPHATE) 3'-PYROPHOSPHOHYDROLASE MESH1"/>
    <property type="match status" value="1"/>
</dbReference>
<reference evidence="2" key="1">
    <citation type="journal article" date="2015" name="Proc. Natl. Acad. Sci. U.S.A.">
        <title>Networks of energetic and metabolic interactions define dynamics in microbial communities.</title>
        <authorList>
            <person name="Embree M."/>
            <person name="Liu J.K."/>
            <person name="Al-Bassam M.M."/>
            <person name="Zengler K."/>
        </authorList>
    </citation>
    <scope>NUCLEOTIDE SEQUENCE</scope>
</reference>
<keyword evidence="2" id="KW-0418">Kinase</keyword>